<organism evidence="1">
    <name type="scientific">Pseudo-nitzschia australis</name>
    <dbReference type="NCBI Taxonomy" id="44445"/>
    <lineage>
        <taxon>Eukaryota</taxon>
        <taxon>Sar</taxon>
        <taxon>Stramenopiles</taxon>
        <taxon>Ochrophyta</taxon>
        <taxon>Bacillariophyta</taxon>
        <taxon>Bacillariophyceae</taxon>
        <taxon>Bacillariophycidae</taxon>
        <taxon>Bacillariales</taxon>
        <taxon>Bacillariaceae</taxon>
        <taxon>Pseudo-nitzschia</taxon>
    </lineage>
</organism>
<sequence>MKFKNGPNAVAVGFTQASVSANNNPLPDEIATPTVSVREGAMVGSTIDKVADEGLAVAAASGDVGTTKAETLLIVIVAAIIAQHMTMVKRYILFSFLESIIAARVDGRDSV</sequence>
<dbReference type="AlphaFoldDB" id="A0A7S4EF11"/>
<dbReference type="EMBL" id="HBIX01001763">
    <property type="protein sequence ID" value="CAE0708585.1"/>
    <property type="molecule type" value="Transcribed_RNA"/>
</dbReference>
<protein>
    <submittedName>
        <fullName evidence="1">Uncharacterized protein</fullName>
    </submittedName>
</protein>
<reference evidence="1" key="1">
    <citation type="submission" date="2021-01" db="EMBL/GenBank/DDBJ databases">
        <authorList>
            <person name="Corre E."/>
            <person name="Pelletier E."/>
            <person name="Niang G."/>
            <person name="Scheremetjew M."/>
            <person name="Finn R."/>
            <person name="Kale V."/>
            <person name="Holt S."/>
            <person name="Cochrane G."/>
            <person name="Meng A."/>
            <person name="Brown T."/>
            <person name="Cohen L."/>
        </authorList>
    </citation>
    <scope>NUCLEOTIDE SEQUENCE</scope>
    <source>
        <strain evidence="1">10249 10 AB</strain>
    </source>
</reference>
<accession>A0A7S4EF11</accession>
<proteinExistence type="predicted"/>
<evidence type="ECO:0000313" key="1">
    <source>
        <dbReference type="EMBL" id="CAE0708585.1"/>
    </source>
</evidence>
<gene>
    <name evidence="1" type="ORF">PAUS00366_LOCUS1305</name>
</gene>
<name>A0A7S4EF11_9STRA</name>